<evidence type="ECO:0000313" key="3">
    <source>
        <dbReference type="EMBL" id="KAF5347372.1"/>
    </source>
</evidence>
<feature type="region of interest" description="Disordered" evidence="1">
    <location>
        <begin position="86"/>
        <end position="145"/>
    </location>
</feature>
<feature type="compositionally biased region" description="Polar residues" evidence="1">
    <location>
        <begin position="86"/>
        <end position="99"/>
    </location>
</feature>
<protein>
    <recommendedName>
        <fullName evidence="2">HAT C-terminal dimerisation domain-containing protein</fullName>
    </recommendedName>
</protein>
<dbReference type="Proteomes" id="UP000559256">
    <property type="component" value="Unassembled WGS sequence"/>
</dbReference>
<dbReference type="InterPro" id="IPR012337">
    <property type="entry name" value="RNaseH-like_sf"/>
</dbReference>
<sequence length="656" mass="74790">MRLSQRPLISAIGGLWATTGLWIANKQGHWVYLGFLVVKGSFTPNAPPVAATSKRTRVATAKVTDPNNIGDIEVTAHQRARIEAEATNSATNADGTSPGENVEHAKATTKRKTATNSQQPSKKKRSNVMTKSSTEDADTESNQPEAMVIEVSKSEVEEQPKLSPTCDVNHFFEKISVHGDKKPKRKCTGKYRNWAKANGFVSMLPIDTQARRKEMEESQSTLDRHVQPLLPKETVVPYSDELFLEAAIEWLVETNQPVDAIHHPKFQNMIDIAARATNGVKIPGWKATRRAIINLFKKNLTALRKQLLFIREFLYELARKEKDLTKRRKIDRLALTDDEWIQVNTLIDLLAHADKAQQAFSSEHDPTLHNALLALEKLHNAWEKHTSRPKYAAFTNALEAGIEKLEGYYNKTSDSDAYVFSMVLDPRQKMHYFQMNWSEDERKKVTTFTEKIFKERYEQINQTSLTGTQKAKLTKTNSTLLREVSDDEGDEVDMPTQEPVRTTGGVEPWRSEFNLYLSTIDSVPEGVSIVKWWGMRTAMYPTWSSLARDYLAIMGSSVSSERAFSGGGLVITKRRNRLKSDIVEALQFLKCLIKHDLIYWEHATSKTEYAFKVQDVKEELEIIEEREELLKNNTYIEIWHPESDSDNDNEWEDVIV</sequence>
<reference evidence="3 4" key="1">
    <citation type="journal article" date="2020" name="ISME J.">
        <title>Uncovering the hidden diversity of litter-decomposition mechanisms in mushroom-forming fungi.</title>
        <authorList>
            <person name="Floudas D."/>
            <person name="Bentzer J."/>
            <person name="Ahren D."/>
            <person name="Johansson T."/>
            <person name="Persson P."/>
            <person name="Tunlid A."/>
        </authorList>
    </citation>
    <scope>NUCLEOTIDE SEQUENCE [LARGE SCALE GENOMIC DNA]</scope>
    <source>
        <strain evidence="3 4">CBS 291.85</strain>
    </source>
</reference>
<dbReference type="Pfam" id="PF05699">
    <property type="entry name" value="Dimer_Tnp_hAT"/>
    <property type="match status" value="1"/>
</dbReference>
<name>A0A8H5CSX0_9AGAR</name>
<organism evidence="3 4">
    <name type="scientific">Tetrapyrgos nigripes</name>
    <dbReference type="NCBI Taxonomy" id="182062"/>
    <lineage>
        <taxon>Eukaryota</taxon>
        <taxon>Fungi</taxon>
        <taxon>Dikarya</taxon>
        <taxon>Basidiomycota</taxon>
        <taxon>Agaricomycotina</taxon>
        <taxon>Agaricomycetes</taxon>
        <taxon>Agaricomycetidae</taxon>
        <taxon>Agaricales</taxon>
        <taxon>Marasmiineae</taxon>
        <taxon>Marasmiaceae</taxon>
        <taxon>Tetrapyrgos</taxon>
    </lineage>
</organism>
<dbReference type="GO" id="GO:0046983">
    <property type="term" value="F:protein dimerization activity"/>
    <property type="evidence" value="ECO:0007669"/>
    <property type="project" value="InterPro"/>
</dbReference>
<dbReference type="SUPFAM" id="SSF53098">
    <property type="entry name" value="Ribonuclease H-like"/>
    <property type="match status" value="1"/>
</dbReference>
<dbReference type="AlphaFoldDB" id="A0A8H5CSX0"/>
<evidence type="ECO:0000313" key="4">
    <source>
        <dbReference type="Proteomes" id="UP000559256"/>
    </source>
</evidence>
<gene>
    <name evidence="3" type="ORF">D9758_011302</name>
</gene>
<evidence type="ECO:0000256" key="1">
    <source>
        <dbReference type="SAM" id="MobiDB-lite"/>
    </source>
</evidence>
<dbReference type="PANTHER" id="PTHR23272:SF104">
    <property type="entry name" value="HAT FAMILY DIMERISATION DOMAIN CONTAINING PROTEIN, EXPRESSED"/>
    <property type="match status" value="1"/>
</dbReference>
<keyword evidence="4" id="KW-1185">Reference proteome</keyword>
<dbReference type="InterPro" id="IPR008906">
    <property type="entry name" value="HATC_C_dom"/>
</dbReference>
<feature type="domain" description="HAT C-terminal dimerisation" evidence="2">
    <location>
        <begin position="513"/>
        <end position="590"/>
    </location>
</feature>
<dbReference type="EMBL" id="JAACJM010000095">
    <property type="protein sequence ID" value="KAF5347372.1"/>
    <property type="molecule type" value="Genomic_DNA"/>
</dbReference>
<evidence type="ECO:0000259" key="2">
    <source>
        <dbReference type="Pfam" id="PF05699"/>
    </source>
</evidence>
<accession>A0A8H5CSX0</accession>
<comment type="caution">
    <text evidence="3">The sequence shown here is derived from an EMBL/GenBank/DDBJ whole genome shotgun (WGS) entry which is preliminary data.</text>
</comment>
<proteinExistence type="predicted"/>
<dbReference type="PANTHER" id="PTHR23272">
    <property type="entry name" value="BED FINGER-RELATED"/>
    <property type="match status" value="1"/>
</dbReference>
<dbReference type="OrthoDB" id="3243659at2759"/>